<reference evidence="1" key="1">
    <citation type="journal article" date="2023" name="Mol. Phylogenet. Evol.">
        <title>Genome-scale phylogeny and comparative genomics of the fungal order Sordariales.</title>
        <authorList>
            <person name="Hensen N."/>
            <person name="Bonometti L."/>
            <person name="Westerberg I."/>
            <person name="Brannstrom I.O."/>
            <person name="Guillou S."/>
            <person name="Cros-Aarteil S."/>
            <person name="Calhoun S."/>
            <person name="Haridas S."/>
            <person name="Kuo A."/>
            <person name="Mondo S."/>
            <person name="Pangilinan J."/>
            <person name="Riley R."/>
            <person name="LaButti K."/>
            <person name="Andreopoulos B."/>
            <person name="Lipzen A."/>
            <person name="Chen C."/>
            <person name="Yan M."/>
            <person name="Daum C."/>
            <person name="Ng V."/>
            <person name="Clum A."/>
            <person name="Steindorff A."/>
            <person name="Ohm R.A."/>
            <person name="Martin F."/>
            <person name="Silar P."/>
            <person name="Natvig D.O."/>
            <person name="Lalanne C."/>
            <person name="Gautier V."/>
            <person name="Ament-Velasquez S.L."/>
            <person name="Kruys A."/>
            <person name="Hutchinson M.I."/>
            <person name="Powell A.J."/>
            <person name="Barry K."/>
            <person name="Miller A.N."/>
            <person name="Grigoriev I.V."/>
            <person name="Debuchy R."/>
            <person name="Gladieux P."/>
            <person name="Hiltunen Thoren M."/>
            <person name="Johannesson H."/>
        </authorList>
    </citation>
    <scope>NUCLEOTIDE SEQUENCE</scope>
    <source>
        <strain evidence="1">PSN243</strain>
    </source>
</reference>
<dbReference type="AlphaFoldDB" id="A0AAV9GCR2"/>
<accession>A0AAV9GCR2</accession>
<evidence type="ECO:0000313" key="2">
    <source>
        <dbReference type="Proteomes" id="UP001321760"/>
    </source>
</evidence>
<sequence length="322" mass="35671">MLGIPVDYSKPPSEVALDVISAILLATSRNRVPVFDELSVSRVVRLTRLVAAIFEPTKPRLPLTIAEGDMQAEATAELSVVRLHSHNGLTPITTAIMVLGLEVGDIGYLGPSIDDLISSPDVEQEWRDAVLSGVSYPLSRETLNQENDCVLRSIREMSDEELCTLCIGPSSKLTVQTVRRFGGGYSSRYTDDFYDYKASNPSLRPASPSESRLCRVEGGYGLSNIGIVPLSVQPGDRIVHIPCFPCSLILRKTFMTRAYKDRVVEWADKCLWGRVPYVEGIWLTQVVGTIALQTRSRMPSRRSSTRVMVGMDIRDLYTILGF</sequence>
<organism evidence="1 2">
    <name type="scientific">Podospora aff. communis PSN243</name>
    <dbReference type="NCBI Taxonomy" id="3040156"/>
    <lineage>
        <taxon>Eukaryota</taxon>
        <taxon>Fungi</taxon>
        <taxon>Dikarya</taxon>
        <taxon>Ascomycota</taxon>
        <taxon>Pezizomycotina</taxon>
        <taxon>Sordariomycetes</taxon>
        <taxon>Sordariomycetidae</taxon>
        <taxon>Sordariales</taxon>
        <taxon>Podosporaceae</taxon>
        <taxon>Podospora</taxon>
    </lineage>
</organism>
<name>A0AAV9GCR2_9PEZI</name>
<reference evidence="1" key="2">
    <citation type="submission" date="2023-05" db="EMBL/GenBank/DDBJ databases">
        <authorList>
            <consortium name="Lawrence Berkeley National Laboratory"/>
            <person name="Steindorff A."/>
            <person name="Hensen N."/>
            <person name="Bonometti L."/>
            <person name="Westerberg I."/>
            <person name="Brannstrom I.O."/>
            <person name="Guillou S."/>
            <person name="Cros-Aarteil S."/>
            <person name="Calhoun S."/>
            <person name="Haridas S."/>
            <person name="Kuo A."/>
            <person name="Mondo S."/>
            <person name="Pangilinan J."/>
            <person name="Riley R."/>
            <person name="Labutti K."/>
            <person name="Andreopoulos B."/>
            <person name="Lipzen A."/>
            <person name="Chen C."/>
            <person name="Yanf M."/>
            <person name="Daum C."/>
            <person name="Ng V."/>
            <person name="Clum A."/>
            <person name="Ohm R."/>
            <person name="Martin F."/>
            <person name="Silar P."/>
            <person name="Natvig D."/>
            <person name="Lalanne C."/>
            <person name="Gautier V."/>
            <person name="Ament-Velasquez S.L."/>
            <person name="Kruys A."/>
            <person name="Hutchinson M.I."/>
            <person name="Powell A.J."/>
            <person name="Barry K."/>
            <person name="Miller A.N."/>
            <person name="Grigoriev I.V."/>
            <person name="Debuchy R."/>
            <person name="Gladieux P."/>
            <person name="Thoren M.H."/>
            <person name="Johannesson H."/>
        </authorList>
    </citation>
    <scope>NUCLEOTIDE SEQUENCE</scope>
    <source>
        <strain evidence="1">PSN243</strain>
    </source>
</reference>
<protein>
    <submittedName>
        <fullName evidence="1">Uncharacterized protein</fullName>
    </submittedName>
</protein>
<dbReference type="EMBL" id="MU865968">
    <property type="protein sequence ID" value="KAK4445153.1"/>
    <property type="molecule type" value="Genomic_DNA"/>
</dbReference>
<evidence type="ECO:0000313" key="1">
    <source>
        <dbReference type="EMBL" id="KAK4445153.1"/>
    </source>
</evidence>
<comment type="caution">
    <text evidence="1">The sequence shown here is derived from an EMBL/GenBank/DDBJ whole genome shotgun (WGS) entry which is preliminary data.</text>
</comment>
<gene>
    <name evidence="1" type="ORF">QBC34DRAFT_384560</name>
</gene>
<proteinExistence type="predicted"/>
<keyword evidence="2" id="KW-1185">Reference proteome</keyword>
<dbReference type="Proteomes" id="UP001321760">
    <property type="component" value="Unassembled WGS sequence"/>
</dbReference>